<keyword evidence="5" id="KW-0804">Transcription</keyword>
<feature type="domain" description="Response regulatory" evidence="8">
    <location>
        <begin position="5"/>
        <end position="119"/>
    </location>
</feature>
<evidence type="ECO:0000313" key="9">
    <source>
        <dbReference type="EMBL" id="NIZ63079.1"/>
    </source>
</evidence>
<keyword evidence="6" id="KW-0597">Phosphoprotein</keyword>
<dbReference type="SUPFAM" id="SSF52172">
    <property type="entry name" value="CheY-like"/>
    <property type="match status" value="1"/>
</dbReference>
<dbReference type="InterPro" id="IPR002197">
    <property type="entry name" value="HTH_Fis"/>
</dbReference>
<proteinExistence type="predicted"/>
<evidence type="ECO:0000256" key="5">
    <source>
        <dbReference type="ARBA" id="ARBA00023163"/>
    </source>
</evidence>
<reference evidence="9 10" key="1">
    <citation type="submission" date="2018-05" db="EMBL/GenBank/DDBJ databases">
        <authorList>
            <person name="Zhang Y.-J."/>
        </authorList>
    </citation>
    <scope>NUCLEOTIDE SEQUENCE [LARGE SCALE GENOMIC DNA]</scope>
    <source>
        <strain evidence="9 10">CY04</strain>
    </source>
</reference>
<evidence type="ECO:0000256" key="1">
    <source>
        <dbReference type="ARBA" id="ARBA00022741"/>
    </source>
</evidence>
<keyword evidence="3" id="KW-0902">Two-component regulatory system</keyword>
<dbReference type="Pfam" id="PF00072">
    <property type="entry name" value="Response_reg"/>
    <property type="match status" value="1"/>
</dbReference>
<dbReference type="PROSITE" id="PS50045">
    <property type="entry name" value="SIGMA54_INTERACT_4"/>
    <property type="match status" value="1"/>
</dbReference>
<dbReference type="SUPFAM" id="SSF46689">
    <property type="entry name" value="Homeodomain-like"/>
    <property type="match status" value="1"/>
</dbReference>
<dbReference type="PROSITE" id="PS00688">
    <property type="entry name" value="SIGMA54_INTERACT_3"/>
    <property type="match status" value="1"/>
</dbReference>
<evidence type="ECO:0000259" key="7">
    <source>
        <dbReference type="PROSITE" id="PS50045"/>
    </source>
</evidence>
<feature type="modified residue" description="4-aspartylphosphate" evidence="6">
    <location>
        <position position="54"/>
    </location>
</feature>
<dbReference type="InterPro" id="IPR027417">
    <property type="entry name" value="P-loop_NTPase"/>
</dbReference>
<dbReference type="Gene3D" id="3.40.50.300">
    <property type="entry name" value="P-loop containing nucleotide triphosphate hydrolases"/>
    <property type="match status" value="1"/>
</dbReference>
<dbReference type="InterPro" id="IPR002078">
    <property type="entry name" value="Sigma_54_int"/>
</dbReference>
<keyword evidence="4" id="KW-0805">Transcription regulation</keyword>
<organism evidence="9 10">
    <name type="scientific">Parasedimentitalea denitrificans</name>
    <dbReference type="NCBI Taxonomy" id="2211118"/>
    <lineage>
        <taxon>Bacteria</taxon>
        <taxon>Pseudomonadati</taxon>
        <taxon>Pseudomonadota</taxon>
        <taxon>Alphaproteobacteria</taxon>
        <taxon>Rhodobacterales</taxon>
        <taxon>Paracoccaceae</taxon>
        <taxon>Parasedimentitalea</taxon>
    </lineage>
</organism>
<dbReference type="SMART" id="SM00448">
    <property type="entry name" value="REC"/>
    <property type="match status" value="1"/>
</dbReference>
<dbReference type="EMBL" id="QHLQ01000027">
    <property type="protein sequence ID" value="NIZ63079.1"/>
    <property type="molecule type" value="Genomic_DNA"/>
</dbReference>
<dbReference type="Gene3D" id="1.10.8.60">
    <property type="match status" value="1"/>
</dbReference>
<evidence type="ECO:0000313" key="10">
    <source>
        <dbReference type="Proteomes" id="UP001429564"/>
    </source>
</evidence>
<evidence type="ECO:0000256" key="3">
    <source>
        <dbReference type="ARBA" id="ARBA00023012"/>
    </source>
</evidence>
<dbReference type="Pfam" id="PF00158">
    <property type="entry name" value="Sigma54_activat"/>
    <property type="match status" value="1"/>
</dbReference>
<protein>
    <submittedName>
        <fullName evidence="9">Sigma-54-dependent Fis family transcriptional regulator</fullName>
    </submittedName>
</protein>
<dbReference type="PANTHER" id="PTHR32071">
    <property type="entry name" value="TRANSCRIPTIONAL REGULATORY PROTEIN"/>
    <property type="match status" value="1"/>
</dbReference>
<dbReference type="InterPro" id="IPR001789">
    <property type="entry name" value="Sig_transdc_resp-reg_receiver"/>
</dbReference>
<dbReference type="InterPro" id="IPR011006">
    <property type="entry name" value="CheY-like_superfamily"/>
</dbReference>
<evidence type="ECO:0000259" key="8">
    <source>
        <dbReference type="PROSITE" id="PS50110"/>
    </source>
</evidence>
<dbReference type="CDD" id="cd17549">
    <property type="entry name" value="REC_DctD-like"/>
    <property type="match status" value="1"/>
</dbReference>
<dbReference type="SUPFAM" id="SSF52540">
    <property type="entry name" value="P-loop containing nucleoside triphosphate hydrolases"/>
    <property type="match status" value="1"/>
</dbReference>
<evidence type="ECO:0000256" key="6">
    <source>
        <dbReference type="PROSITE-ProRule" id="PRU00169"/>
    </source>
</evidence>
<keyword evidence="1" id="KW-0547">Nucleotide-binding</keyword>
<evidence type="ECO:0000256" key="2">
    <source>
        <dbReference type="ARBA" id="ARBA00022840"/>
    </source>
</evidence>
<dbReference type="PROSITE" id="PS50110">
    <property type="entry name" value="RESPONSE_REGULATORY"/>
    <property type="match status" value="1"/>
</dbReference>
<accession>A0ABX0WE53</accession>
<dbReference type="CDD" id="cd00009">
    <property type="entry name" value="AAA"/>
    <property type="match status" value="1"/>
</dbReference>
<comment type="caution">
    <text evidence="9">The sequence shown here is derived from an EMBL/GenBank/DDBJ whole genome shotgun (WGS) entry which is preliminary data.</text>
</comment>
<dbReference type="Pfam" id="PF25601">
    <property type="entry name" value="AAA_lid_14"/>
    <property type="match status" value="1"/>
</dbReference>
<dbReference type="Gene3D" id="3.40.50.2300">
    <property type="match status" value="1"/>
</dbReference>
<gene>
    <name evidence="9" type="ORF">DL239_19105</name>
</gene>
<feature type="domain" description="Sigma-54 factor interaction" evidence="7">
    <location>
        <begin position="145"/>
        <end position="349"/>
    </location>
</feature>
<dbReference type="Pfam" id="PF02954">
    <property type="entry name" value="HTH_8"/>
    <property type="match status" value="1"/>
</dbReference>
<dbReference type="PANTHER" id="PTHR32071:SF29">
    <property type="entry name" value="PHOSPHOGLYCERATE TRANSPORT SYSTEM TRANSCRIPTIONAL REGULATORY PROTEIN PGTA"/>
    <property type="match status" value="1"/>
</dbReference>
<dbReference type="InterPro" id="IPR025944">
    <property type="entry name" value="Sigma_54_int_dom_CS"/>
</dbReference>
<keyword evidence="10" id="KW-1185">Reference proteome</keyword>
<dbReference type="RefSeq" id="WP_167685686.1">
    <property type="nucleotide sequence ID" value="NZ_QHLQ01000027.1"/>
</dbReference>
<dbReference type="InterPro" id="IPR009057">
    <property type="entry name" value="Homeodomain-like_sf"/>
</dbReference>
<evidence type="ECO:0000256" key="4">
    <source>
        <dbReference type="ARBA" id="ARBA00023015"/>
    </source>
</evidence>
<dbReference type="InterPro" id="IPR058031">
    <property type="entry name" value="AAA_lid_NorR"/>
</dbReference>
<dbReference type="Proteomes" id="UP001429564">
    <property type="component" value="Unassembled WGS sequence"/>
</dbReference>
<sequence length="419" mass="46065">MTEPLVYIVDDDEDLRDAVLDTLEDAGLPAEGFSSASPALAKLNPEWPGIVVSDIRMPGMGGMEFLHAARDQFPEIPFVMITGHGDVQTATNAMKAGAFDFLEKPARPEYLVDVVRRALEMRRLQIENSNLKTLVADGGALKSRLIGRSKVMKALRKEILAVAPLKIDVLLLGETGTGKELTAQSIHDLSPHSDSPFETVNCGMLSDGNWQNSIEVKLTSTDGSTLFLDELEALPEPLQLRLLALIETRDSNGPRIIAALKSDPAQLIAEGRLRADLYYRINVAQIILPPLTERENDLFVLLEFFIRDAAARHQLKLPEITQDMLNPLRVHSWPGNVRELRNAAEKMVIGLPLALTPGTSEAKAPFGEGESYDDAMGRFEKALLRHALMQAGGRKGLAAESLGIPRKRLYLRLKTLGLD</sequence>
<dbReference type="PRINTS" id="PR01590">
    <property type="entry name" value="HTHFIS"/>
</dbReference>
<name>A0ABX0WE53_9RHOB</name>
<dbReference type="Gene3D" id="1.10.10.60">
    <property type="entry name" value="Homeodomain-like"/>
    <property type="match status" value="1"/>
</dbReference>
<keyword evidence="2" id="KW-0067">ATP-binding</keyword>